<feature type="chain" id="PRO_5044781586" description="X8 domain-containing protein" evidence="2">
    <location>
        <begin position="27"/>
        <end position="131"/>
    </location>
</feature>
<dbReference type="Pfam" id="PF07983">
    <property type="entry name" value="X8"/>
    <property type="match status" value="1"/>
</dbReference>
<name>A0ABD3BIQ8_9LAMI</name>
<organism evidence="4 5">
    <name type="scientific">Castilleja foliolosa</name>
    <dbReference type="NCBI Taxonomy" id="1961234"/>
    <lineage>
        <taxon>Eukaryota</taxon>
        <taxon>Viridiplantae</taxon>
        <taxon>Streptophyta</taxon>
        <taxon>Embryophyta</taxon>
        <taxon>Tracheophyta</taxon>
        <taxon>Spermatophyta</taxon>
        <taxon>Magnoliopsida</taxon>
        <taxon>eudicotyledons</taxon>
        <taxon>Gunneridae</taxon>
        <taxon>Pentapetalae</taxon>
        <taxon>asterids</taxon>
        <taxon>lamiids</taxon>
        <taxon>Lamiales</taxon>
        <taxon>Orobanchaceae</taxon>
        <taxon>Pedicularideae</taxon>
        <taxon>Castillejinae</taxon>
        <taxon>Castilleja</taxon>
    </lineage>
</organism>
<proteinExistence type="predicted"/>
<dbReference type="EMBL" id="JAVIJP010000086">
    <property type="protein sequence ID" value="KAL3617152.1"/>
    <property type="molecule type" value="Genomic_DNA"/>
</dbReference>
<dbReference type="AlphaFoldDB" id="A0ABD3BIQ8"/>
<evidence type="ECO:0000259" key="3">
    <source>
        <dbReference type="SMART" id="SM00768"/>
    </source>
</evidence>
<keyword evidence="5" id="KW-1185">Reference proteome</keyword>
<dbReference type="PANTHER" id="PTHR31044:SF103">
    <property type="entry name" value="MAJOR POLLEN ALLERGEN OLE E 10-LIKE"/>
    <property type="match status" value="1"/>
</dbReference>
<evidence type="ECO:0000313" key="4">
    <source>
        <dbReference type="EMBL" id="KAL3617152.1"/>
    </source>
</evidence>
<feature type="domain" description="X8" evidence="3">
    <location>
        <begin position="42"/>
        <end position="128"/>
    </location>
</feature>
<dbReference type="InterPro" id="IPR044788">
    <property type="entry name" value="X8_dom_prot"/>
</dbReference>
<reference evidence="5" key="1">
    <citation type="journal article" date="2024" name="IScience">
        <title>Strigolactones Initiate the Formation of Haustorium-like Structures in Castilleja.</title>
        <authorList>
            <person name="Buerger M."/>
            <person name="Peterson D."/>
            <person name="Chory J."/>
        </authorList>
    </citation>
    <scope>NUCLEOTIDE SEQUENCE [LARGE SCALE GENOMIC DNA]</scope>
</reference>
<dbReference type="GO" id="GO:0009506">
    <property type="term" value="C:plasmodesma"/>
    <property type="evidence" value="ECO:0007669"/>
    <property type="project" value="UniProtKB-ARBA"/>
</dbReference>
<dbReference type="InterPro" id="IPR012946">
    <property type="entry name" value="X8"/>
</dbReference>
<comment type="caution">
    <text evidence="4">The sequence shown here is derived from an EMBL/GenBank/DDBJ whole genome shotgun (WGS) entry which is preliminary data.</text>
</comment>
<gene>
    <name evidence="4" type="ORF">CASFOL_038899</name>
</gene>
<dbReference type="Gene3D" id="1.20.58.1040">
    <property type="match status" value="1"/>
</dbReference>
<evidence type="ECO:0000256" key="1">
    <source>
        <dbReference type="ARBA" id="ARBA00022729"/>
    </source>
</evidence>
<feature type="signal peptide" evidence="2">
    <location>
        <begin position="1"/>
        <end position="26"/>
    </location>
</feature>
<keyword evidence="1 2" id="KW-0732">Signal</keyword>
<dbReference type="SMART" id="SM00768">
    <property type="entry name" value="X8"/>
    <property type="match status" value="1"/>
</dbReference>
<protein>
    <recommendedName>
        <fullName evidence="3">X8 domain-containing protein</fullName>
    </recommendedName>
</protein>
<dbReference type="PANTHER" id="PTHR31044">
    <property type="entry name" value="BETA-1,3 GLUCANASE"/>
    <property type="match status" value="1"/>
</dbReference>
<evidence type="ECO:0000313" key="5">
    <source>
        <dbReference type="Proteomes" id="UP001632038"/>
    </source>
</evidence>
<evidence type="ECO:0000256" key="2">
    <source>
        <dbReference type="SAM" id="SignalP"/>
    </source>
</evidence>
<sequence length="131" mass="14170">MAATLMMMSLVCFLQLGGIMVFAAHGYNSHPLPQVQANGDTTWCIAKPSTLYAQLENIINYCCVETGLQCSVIQPGGACFLGYNNKVSDASVVMNLYYNEKGKFPVNCNFSDSGLTIYTDPSVGNCVYRAA</sequence>
<accession>A0ABD3BIQ8</accession>
<dbReference type="Proteomes" id="UP001632038">
    <property type="component" value="Unassembled WGS sequence"/>
</dbReference>